<dbReference type="AlphaFoldDB" id="A0A4U0TJF9"/>
<gene>
    <name evidence="2" type="ORF">B0A50_08639</name>
</gene>
<accession>A0A4U0TJF9</accession>
<dbReference type="EMBL" id="NAJL01000099">
    <property type="protein sequence ID" value="TKA21812.1"/>
    <property type="molecule type" value="Genomic_DNA"/>
</dbReference>
<comment type="caution">
    <text evidence="2">The sequence shown here is derived from an EMBL/GenBank/DDBJ whole genome shotgun (WGS) entry which is preliminary data.</text>
</comment>
<proteinExistence type="predicted"/>
<keyword evidence="1" id="KW-0732">Signal</keyword>
<evidence type="ECO:0000313" key="2">
    <source>
        <dbReference type="EMBL" id="TKA21812.1"/>
    </source>
</evidence>
<feature type="chain" id="PRO_5020706343" evidence="1">
    <location>
        <begin position="19"/>
        <end position="74"/>
    </location>
</feature>
<evidence type="ECO:0000313" key="3">
    <source>
        <dbReference type="Proteomes" id="UP000308549"/>
    </source>
</evidence>
<dbReference type="Proteomes" id="UP000308549">
    <property type="component" value="Unassembled WGS sequence"/>
</dbReference>
<sequence>MALLIFIFLATFAALVLAFFALSSCLGEEIRAAVMGGGGGGSGGSLQTGWEQIEMEDMLDQRLGRDDVDDDDEE</sequence>
<feature type="signal peptide" evidence="1">
    <location>
        <begin position="1"/>
        <end position="18"/>
    </location>
</feature>
<protein>
    <submittedName>
        <fullName evidence="2">Uncharacterized protein</fullName>
    </submittedName>
</protein>
<reference evidence="2 3" key="1">
    <citation type="submission" date="2017-03" db="EMBL/GenBank/DDBJ databases">
        <title>Genomes of endolithic fungi from Antarctica.</title>
        <authorList>
            <person name="Coleine C."/>
            <person name="Masonjones S."/>
            <person name="Stajich J.E."/>
        </authorList>
    </citation>
    <scope>NUCLEOTIDE SEQUENCE [LARGE SCALE GENOMIC DNA]</scope>
    <source>
        <strain evidence="2 3">CCFEE 6315</strain>
    </source>
</reference>
<keyword evidence="3" id="KW-1185">Reference proteome</keyword>
<organism evidence="2 3">
    <name type="scientific">Salinomyces thailandicus</name>
    <dbReference type="NCBI Taxonomy" id="706561"/>
    <lineage>
        <taxon>Eukaryota</taxon>
        <taxon>Fungi</taxon>
        <taxon>Dikarya</taxon>
        <taxon>Ascomycota</taxon>
        <taxon>Pezizomycotina</taxon>
        <taxon>Dothideomycetes</taxon>
        <taxon>Dothideomycetidae</taxon>
        <taxon>Mycosphaerellales</taxon>
        <taxon>Teratosphaeriaceae</taxon>
        <taxon>Salinomyces</taxon>
    </lineage>
</organism>
<evidence type="ECO:0000256" key="1">
    <source>
        <dbReference type="SAM" id="SignalP"/>
    </source>
</evidence>
<name>A0A4U0TJF9_9PEZI</name>